<dbReference type="InterPro" id="IPR007338">
    <property type="entry name" value="DUF416"/>
</dbReference>
<evidence type="ECO:0000313" key="2">
    <source>
        <dbReference type="Proteomes" id="UP000029868"/>
    </source>
</evidence>
<protein>
    <recommendedName>
        <fullName evidence="3">DUF416 domain-containing protein</fullName>
    </recommendedName>
</protein>
<dbReference type="Proteomes" id="UP000029868">
    <property type="component" value="Unassembled WGS sequence"/>
</dbReference>
<dbReference type="AlphaFoldDB" id="A0A099L3R7"/>
<organism evidence="1 2">
    <name type="scientific">Colwellia psychrerythraea</name>
    <name type="common">Vibrio psychroerythus</name>
    <dbReference type="NCBI Taxonomy" id="28229"/>
    <lineage>
        <taxon>Bacteria</taxon>
        <taxon>Pseudomonadati</taxon>
        <taxon>Pseudomonadota</taxon>
        <taxon>Gammaproteobacteria</taxon>
        <taxon>Alteromonadales</taxon>
        <taxon>Colwelliaceae</taxon>
        <taxon>Colwellia</taxon>
    </lineage>
</organism>
<dbReference type="Pfam" id="PF04222">
    <property type="entry name" value="DUF416"/>
    <property type="match status" value="1"/>
</dbReference>
<evidence type="ECO:0000313" key="1">
    <source>
        <dbReference type="EMBL" id="KGJ97506.1"/>
    </source>
</evidence>
<sequence length="218" mass="24621">MAIHLPFAKLSHWHQIAFSAALLERMLPNYQMFSEAADFGNAKVLRNQLDIIWQWLDNSNTVKINSDAQLLKLEAETPDPEAFDSFGVFPALDACMAFSALWQLMQVKPSKKQKAAEIDIDDIQSISRLSHNSVSYYVELLLLQEAEDVVEPDDVAALETLVITTEQMSEHPLMQWENDTQNELFDFLKFAAADKRTCKLAKQMSLSEGLSNLGIEIA</sequence>
<comment type="caution">
    <text evidence="1">The sequence shown here is derived from an EMBL/GenBank/DDBJ whole genome shotgun (WGS) entry which is preliminary data.</text>
</comment>
<name>A0A099L3R7_COLPS</name>
<reference evidence="1 2" key="1">
    <citation type="submission" date="2014-08" db="EMBL/GenBank/DDBJ databases">
        <title>Genomic and Phenotypic Diversity of Colwellia psychrerythraea strains from Disparate Marine Basins.</title>
        <authorList>
            <person name="Techtmann S.M."/>
            <person name="Stelling S.C."/>
            <person name="Utturkar S.M."/>
            <person name="Alshibli N."/>
            <person name="Harris A."/>
            <person name="Brown S.D."/>
            <person name="Hazen T.C."/>
        </authorList>
    </citation>
    <scope>NUCLEOTIDE SEQUENCE [LARGE SCALE GENOMIC DNA]</scope>
    <source>
        <strain evidence="1 2">GAB14E</strain>
    </source>
</reference>
<dbReference type="RefSeq" id="WP_033080377.1">
    <property type="nucleotide sequence ID" value="NZ_JQEC01000002.1"/>
</dbReference>
<evidence type="ECO:0008006" key="3">
    <source>
        <dbReference type="Google" id="ProtNLM"/>
    </source>
</evidence>
<dbReference type="EMBL" id="JQEC01000002">
    <property type="protein sequence ID" value="KGJ97506.1"/>
    <property type="molecule type" value="Genomic_DNA"/>
</dbReference>
<proteinExistence type="predicted"/>
<dbReference type="OrthoDB" id="9204516at2"/>
<dbReference type="InterPro" id="IPR023381">
    <property type="entry name" value="YP001051499.1-like_dom_sf"/>
</dbReference>
<dbReference type="Gene3D" id="1.20.1590.10">
    <property type="entry name" value="YP_001051499.1 domain like"/>
    <property type="match status" value="1"/>
</dbReference>
<gene>
    <name evidence="1" type="ORF">GAB14E_1095</name>
</gene>
<dbReference type="PATRIC" id="fig|28229.3.peg.251"/>
<accession>A0A099L3R7</accession>